<keyword evidence="2" id="KW-0805">Transcription regulation</keyword>
<proteinExistence type="inferred from homology"/>
<dbReference type="PANTHER" id="PTHR43133:SF60">
    <property type="entry name" value="RNA POLYMERASE SIGMA FACTOR SIGV"/>
    <property type="match status" value="1"/>
</dbReference>
<feature type="domain" description="RNA polymerase sigma factor 70 region 4 type 2" evidence="6">
    <location>
        <begin position="116"/>
        <end position="168"/>
    </location>
</feature>
<dbReference type="Proteomes" id="UP000244441">
    <property type="component" value="Chromosome"/>
</dbReference>
<sequence>MGQLLQLFAGKQKQLSFEALLAPYMNLMFKVAYQYTGSHADAEDLLQDLLIDLYANQQKLQGIEKLKPWLMRCLYNKFIDSYRKNKHLADVDSLDNEQVVSLAAYASEHDDKVLHQQIIAGLAHLSSSHRAVLCLHDMNGYSLPELSEILDKPLGTLKSDLHRAREKLKMSLKLQPSDVGLRQVK</sequence>
<dbReference type="GO" id="GO:0016987">
    <property type="term" value="F:sigma factor activity"/>
    <property type="evidence" value="ECO:0007669"/>
    <property type="project" value="UniProtKB-KW"/>
</dbReference>
<dbReference type="InterPro" id="IPR007627">
    <property type="entry name" value="RNA_pol_sigma70_r2"/>
</dbReference>
<gene>
    <name evidence="7" type="ORF">C2869_19380</name>
</gene>
<dbReference type="SUPFAM" id="SSF88946">
    <property type="entry name" value="Sigma2 domain of RNA polymerase sigma factors"/>
    <property type="match status" value="1"/>
</dbReference>
<evidence type="ECO:0000256" key="4">
    <source>
        <dbReference type="ARBA" id="ARBA00023163"/>
    </source>
</evidence>
<evidence type="ECO:0000256" key="1">
    <source>
        <dbReference type="ARBA" id="ARBA00010641"/>
    </source>
</evidence>
<dbReference type="Gene3D" id="1.10.1740.10">
    <property type="match status" value="1"/>
</dbReference>
<dbReference type="EMBL" id="CP026604">
    <property type="protein sequence ID" value="AWB68436.1"/>
    <property type="molecule type" value="Genomic_DNA"/>
</dbReference>
<dbReference type="InterPro" id="IPR014284">
    <property type="entry name" value="RNA_pol_sigma-70_dom"/>
</dbReference>
<evidence type="ECO:0000259" key="5">
    <source>
        <dbReference type="Pfam" id="PF04542"/>
    </source>
</evidence>
<dbReference type="OrthoDB" id="9797134at2"/>
<dbReference type="InterPro" id="IPR013325">
    <property type="entry name" value="RNA_pol_sigma_r2"/>
</dbReference>
<dbReference type="InterPro" id="IPR036388">
    <property type="entry name" value="WH-like_DNA-bd_sf"/>
</dbReference>
<evidence type="ECO:0000259" key="6">
    <source>
        <dbReference type="Pfam" id="PF08281"/>
    </source>
</evidence>
<dbReference type="KEGG" id="cate:C2869_19380"/>
<dbReference type="SUPFAM" id="SSF88659">
    <property type="entry name" value="Sigma3 and sigma4 domains of RNA polymerase sigma factors"/>
    <property type="match status" value="1"/>
</dbReference>
<organism evidence="7 8">
    <name type="scientific">Saccharobesus litoralis</name>
    <dbReference type="NCBI Taxonomy" id="2172099"/>
    <lineage>
        <taxon>Bacteria</taxon>
        <taxon>Pseudomonadati</taxon>
        <taxon>Pseudomonadota</taxon>
        <taxon>Gammaproteobacteria</taxon>
        <taxon>Alteromonadales</taxon>
        <taxon>Alteromonadaceae</taxon>
        <taxon>Saccharobesus</taxon>
    </lineage>
</organism>
<comment type="similarity">
    <text evidence="1">Belongs to the sigma-70 factor family. ECF subfamily.</text>
</comment>
<dbReference type="RefSeq" id="WP_108604495.1">
    <property type="nucleotide sequence ID" value="NZ_CP026604.1"/>
</dbReference>
<reference evidence="7 8" key="1">
    <citation type="submission" date="2018-01" db="EMBL/GenBank/DDBJ databases">
        <title>Genome sequence of a Cantenovulum-like bacteria.</title>
        <authorList>
            <person name="Tan W.R."/>
            <person name="Lau N.-S."/>
            <person name="Go F."/>
            <person name="Amirul A.-A.A."/>
        </authorList>
    </citation>
    <scope>NUCLEOTIDE SEQUENCE [LARGE SCALE GENOMIC DNA]</scope>
    <source>
        <strain evidence="7 8">CCB-QB4</strain>
    </source>
</reference>
<dbReference type="GO" id="GO:0006352">
    <property type="term" value="P:DNA-templated transcription initiation"/>
    <property type="evidence" value="ECO:0007669"/>
    <property type="project" value="InterPro"/>
</dbReference>
<dbReference type="GO" id="GO:0003677">
    <property type="term" value="F:DNA binding"/>
    <property type="evidence" value="ECO:0007669"/>
    <property type="project" value="InterPro"/>
</dbReference>
<dbReference type="Pfam" id="PF08281">
    <property type="entry name" value="Sigma70_r4_2"/>
    <property type="match status" value="1"/>
</dbReference>
<keyword evidence="4" id="KW-0804">Transcription</keyword>
<keyword evidence="3" id="KW-0731">Sigma factor</keyword>
<dbReference type="InterPro" id="IPR013249">
    <property type="entry name" value="RNA_pol_sigma70_r4_t2"/>
</dbReference>
<evidence type="ECO:0000313" key="8">
    <source>
        <dbReference type="Proteomes" id="UP000244441"/>
    </source>
</evidence>
<dbReference type="CDD" id="cd06171">
    <property type="entry name" value="Sigma70_r4"/>
    <property type="match status" value="1"/>
</dbReference>
<name>A0A2S0VW40_9ALTE</name>
<dbReference type="PANTHER" id="PTHR43133">
    <property type="entry name" value="RNA POLYMERASE ECF-TYPE SIGMA FACTO"/>
    <property type="match status" value="1"/>
</dbReference>
<keyword evidence="8" id="KW-1185">Reference proteome</keyword>
<dbReference type="NCBIfam" id="TIGR02937">
    <property type="entry name" value="sigma70-ECF"/>
    <property type="match status" value="1"/>
</dbReference>
<dbReference type="InterPro" id="IPR039425">
    <property type="entry name" value="RNA_pol_sigma-70-like"/>
</dbReference>
<accession>A0A2S0VW40</accession>
<dbReference type="Pfam" id="PF04542">
    <property type="entry name" value="Sigma70_r2"/>
    <property type="match status" value="1"/>
</dbReference>
<evidence type="ECO:0000256" key="3">
    <source>
        <dbReference type="ARBA" id="ARBA00023082"/>
    </source>
</evidence>
<evidence type="ECO:0008006" key="9">
    <source>
        <dbReference type="Google" id="ProtNLM"/>
    </source>
</evidence>
<dbReference type="AlphaFoldDB" id="A0A2S0VW40"/>
<dbReference type="Gene3D" id="1.10.10.10">
    <property type="entry name" value="Winged helix-like DNA-binding domain superfamily/Winged helix DNA-binding domain"/>
    <property type="match status" value="1"/>
</dbReference>
<dbReference type="InterPro" id="IPR013324">
    <property type="entry name" value="RNA_pol_sigma_r3/r4-like"/>
</dbReference>
<protein>
    <recommendedName>
        <fullName evidence="9">RNA polymerase sigma factor</fullName>
    </recommendedName>
</protein>
<evidence type="ECO:0000256" key="2">
    <source>
        <dbReference type="ARBA" id="ARBA00023015"/>
    </source>
</evidence>
<feature type="domain" description="RNA polymerase sigma-70 region 2" evidence="5">
    <location>
        <begin position="22"/>
        <end position="86"/>
    </location>
</feature>
<evidence type="ECO:0000313" key="7">
    <source>
        <dbReference type="EMBL" id="AWB68436.1"/>
    </source>
</evidence>